<dbReference type="Proteomes" id="UP000490982">
    <property type="component" value="Unassembled WGS sequence"/>
</dbReference>
<dbReference type="Gene3D" id="2.60.40.1140">
    <property type="entry name" value="Collagen-binding surface protein Cna, B-type domain"/>
    <property type="match status" value="1"/>
</dbReference>
<organism evidence="2 3">
    <name type="scientific">Streptococcus pneumoniae</name>
    <dbReference type="NCBI Taxonomy" id="1313"/>
    <lineage>
        <taxon>Bacteria</taxon>
        <taxon>Bacillati</taxon>
        <taxon>Bacillota</taxon>
        <taxon>Bacilli</taxon>
        <taxon>Lactobacillales</taxon>
        <taxon>Streptococcaceae</taxon>
        <taxon>Streptococcus</taxon>
    </lineage>
</organism>
<evidence type="ECO:0000313" key="2">
    <source>
        <dbReference type="EMBL" id="MTW25625.1"/>
    </source>
</evidence>
<name>A0A6G2DX95_STREE</name>
<evidence type="ECO:0000259" key="1">
    <source>
        <dbReference type="Pfam" id="PF16570"/>
    </source>
</evidence>
<protein>
    <submittedName>
        <fullName evidence="2">Cna B-type domain-containing protein</fullName>
    </submittedName>
</protein>
<feature type="non-terminal residue" evidence="2">
    <location>
        <position position="123"/>
    </location>
</feature>
<dbReference type="InterPro" id="IPR032332">
    <property type="entry name" value="GramPos_pilinD3"/>
</dbReference>
<feature type="domain" description="Gram-positive pilin backbone subunit 3 Cna-B-like" evidence="1">
    <location>
        <begin position="56"/>
        <end position="122"/>
    </location>
</feature>
<accession>A0A6G2DX95</accession>
<reference evidence="2 3" key="1">
    <citation type="submission" date="2019-11" db="EMBL/GenBank/DDBJ databases">
        <title>Growth characteristics of pneumococcus vary with the chemical composition of the capsule and with environmental conditions.</title>
        <authorList>
            <person name="Tothpal A."/>
            <person name="Desobry K."/>
            <person name="Joshi S."/>
            <person name="Wyllie A.L."/>
            <person name="Weinberger D.M."/>
        </authorList>
    </citation>
    <scope>NUCLEOTIDE SEQUENCE [LARGE SCALE GENOMIC DNA]</scope>
    <source>
        <strain evidence="3">pnumococcus23A</strain>
    </source>
</reference>
<feature type="non-terminal residue" evidence="2">
    <location>
        <position position="1"/>
    </location>
</feature>
<dbReference type="AlphaFoldDB" id="A0A6G2DX95"/>
<comment type="caution">
    <text evidence="2">The sequence shown here is derived from an EMBL/GenBank/DDBJ whole genome shotgun (WGS) entry which is preliminary data.</text>
</comment>
<evidence type="ECO:0000313" key="3">
    <source>
        <dbReference type="Proteomes" id="UP000490982"/>
    </source>
</evidence>
<sequence length="123" mass="13548">PGHGNTPKPNKPKNGELTITKTWADAKDAPIAGVEVTFDLVNAQTGEVVKVPGHETGIVLNQTNNWTFTATGLDNNTEYKFVERTIKGYSADYQTITETGKIAVKNWKDENPEPINPEEPRVK</sequence>
<proteinExistence type="predicted"/>
<dbReference type="Pfam" id="PF16570">
    <property type="entry name" value="GramPos_pilinD3"/>
    <property type="match status" value="1"/>
</dbReference>
<dbReference type="RefSeq" id="WP_155459710.1">
    <property type="nucleotide sequence ID" value="NZ_WNHS01000396.1"/>
</dbReference>
<dbReference type="EMBL" id="WNHS01000396">
    <property type="protein sequence ID" value="MTW25625.1"/>
    <property type="molecule type" value="Genomic_DNA"/>
</dbReference>
<gene>
    <name evidence="2" type="ORF">GM537_12600</name>
</gene>